<accession>A0A5B9QMN4</accession>
<evidence type="ECO:0000313" key="1">
    <source>
        <dbReference type="EMBL" id="QEG35381.1"/>
    </source>
</evidence>
<dbReference type="KEGG" id="bgok:Pr1d_26790"/>
<dbReference type="Proteomes" id="UP000323917">
    <property type="component" value="Chromosome"/>
</dbReference>
<proteinExistence type="predicted"/>
<dbReference type="EMBL" id="CP042913">
    <property type="protein sequence ID" value="QEG35381.1"/>
    <property type="molecule type" value="Genomic_DNA"/>
</dbReference>
<organism evidence="1 2">
    <name type="scientific">Bythopirellula goksoeyrii</name>
    <dbReference type="NCBI Taxonomy" id="1400387"/>
    <lineage>
        <taxon>Bacteria</taxon>
        <taxon>Pseudomonadati</taxon>
        <taxon>Planctomycetota</taxon>
        <taxon>Planctomycetia</taxon>
        <taxon>Pirellulales</taxon>
        <taxon>Lacipirellulaceae</taxon>
        <taxon>Bythopirellula</taxon>
    </lineage>
</organism>
<dbReference type="AlphaFoldDB" id="A0A5B9QMN4"/>
<keyword evidence="2" id="KW-1185">Reference proteome</keyword>
<evidence type="ECO:0000313" key="2">
    <source>
        <dbReference type="Proteomes" id="UP000323917"/>
    </source>
</evidence>
<dbReference type="OrthoDB" id="282548at2"/>
<sequence>MKLRDDFLQELNAVLGQAKQQVCVSDGLRIVKCQVLQCDPLGAAVRDLVLETVELAAADIAKLETASKSLCGRVTYLLEPISPIEIDSTGCVVQMRSSPPHKDDNGLKYYELTLRQGGSVSLVRYEKQPGNSRLPVPATLTHEVLGRLVEDFSVAVDEVLSS</sequence>
<name>A0A5B9QMN4_9BACT</name>
<gene>
    <name evidence="1" type="ORF">Pr1d_26790</name>
</gene>
<reference evidence="1 2" key="1">
    <citation type="submission" date="2019-08" db="EMBL/GenBank/DDBJ databases">
        <title>Deep-cultivation of Planctomycetes and their phenomic and genomic characterization uncovers novel biology.</title>
        <authorList>
            <person name="Wiegand S."/>
            <person name="Jogler M."/>
            <person name="Boedeker C."/>
            <person name="Pinto D."/>
            <person name="Vollmers J."/>
            <person name="Rivas-Marin E."/>
            <person name="Kohn T."/>
            <person name="Peeters S.H."/>
            <person name="Heuer A."/>
            <person name="Rast P."/>
            <person name="Oberbeckmann S."/>
            <person name="Bunk B."/>
            <person name="Jeske O."/>
            <person name="Meyerdierks A."/>
            <person name="Storesund J.E."/>
            <person name="Kallscheuer N."/>
            <person name="Luecker S."/>
            <person name="Lage O.M."/>
            <person name="Pohl T."/>
            <person name="Merkel B.J."/>
            <person name="Hornburger P."/>
            <person name="Mueller R.-W."/>
            <person name="Bruemmer F."/>
            <person name="Labrenz M."/>
            <person name="Spormann A.M."/>
            <person name="Op den Camp H."/>
            <person name="Overmann J."/>
            <person name="Amann R."/>
            <person name="Jetten M.S.M."/>
            <person name="Mascher T."/>
            <person name="Medema M.H."/>
            <person name="Devos D.P."/>
            <person name="Kaster A.-K."/>
            <person name="Ovreas L."/>
            <person name="Rohde M."/>
            <person name="Galperin M.Y."/>
            <person name="Jogler C."/>
        </authorList>
    </citation>
    <scope>NUCLEOTIDE SEQUENCE [LARGE SCALE GENOMIC DNA]</scope>
    <source>
        <strain evidence="1 2">Pr1d</strain>
    </source>
</reference>
<dbReference type="RefSeq" id="WP_148073904.1">
    <property type="nucleotide sequence ID" value="NZ_CP042913.1"/>
</dbReference>
<protein>
    <submittedName>
        <fullName evidence="1">Uncharacterized protein</fullName>
    </submittedName>
</protein>